<keyword evidence="4" id="KW-0862">Zinc</keyword>
<comment type="cofactor">
    <cofactor evidence="1">
        <name>Zn(2+)</name>
        <dbReference type="ChEBI" id="CHEBI:29105"/>
    </cofactor>
</comment>
<dbReference type="PANTHER" id="PTHR42940">
    <property type="entry name" value="ALCOHOL DEHYDROGENASE 1-RELATED"/>
    <property type="match status" value="1"/>
</dbReference>
<accession>Q7WXA7</accession>
<feature type="compositionally biased region" description="Basic and acidic residues" evidence="6">
    <location>
        <begin position="288"/>
        <end position="307"/>
    </location>
</feature>
<keyword evidence="8" id="KW-0614">Plasmid</keyword>
<proteinExistence type="inferred from homology"/>
<evidence type="ECO:0000256" key="4">
    <source>
        <dbReference type="ARBA" id="ARBA00022833"/>
    </source>
</evidence>
<dbReference type="Gene3D" id="3.90.180.10">
    <property type="entry name" value="Medium-chain alcohol dehydrogenases, catalytic domain"/>
    <property type="match status" value="1"/>
</dbReference>
<dbReference type="InterPro" id="IPR013154">
    <property type="entry name" value="ADH-like_N"/>
</dbReference>
<dbReference type="HOGENOM" id="CLU_813093_0_0_4"/>
<keyword evidence="5" id="KW-0560">Oxidoreductase</keyword>
<gene>
    <name evidence="8" type="ordered locus">PHG229</name>
</gene>
<dbReference type="InterPro" id="IPR002328">
    <property type="entry name" value="ADH_Zn_CS"/>
</dbReference>
<dbReference type="InterPro" id="IPR011032">
    <property type="entry name" value="GroES-like_sf"/>
</dbReference>
<sequence length="341" mass="36344">MAQTMRAMIFEGAGLPLRLQDVPVPDPGPGEVCIAAAACEVCHTDLHIADGDLSHPKPALIPGHEAVGQVESCGTGVTAFSPGERVGVPWLGNTCGDCRYCMHLHGNLCDAPQLTGYTRDGGYAEYVVADSSYYFRIPPAYDDEHAEPLLCAGLIDYRTLRMAGEAQRIGIYGFGAAAHLVTQIAAAQGREVYGFTRAGDTGAQQLAYETGACWAGSSDLQSPVALDAALIFAPVGALVPCALRAVDKGERCRLRRHPHERHPAHALPAAMGRASPVFGRQPHARRRNCVDADRRPDAAADAHDRLPARAGQCGTGRSARGASVRCRRPENPSLRLRQISP</sequence>
<protein>
    <submittedName>
        <fullName evidence="8">Probable alcohol dehydrogenase</fullName>
    </submittedName>
</protein>
<dbReference type="PROSITE" id="PS00059">
    <property type="entry name" value="ADH_ZINC"/>
    <property type="match status" value="1"/>
</dbReference>
<dbReference type="InterPro" id="IPR014187">
    <property type="entry name" value="ADH_Zn_typ-2"/>
</dbReference>
<name>Q7WXA7_CUPNH</name>
<evidence type="ECO:0000256" key="3">
    <source>
        <dbReference type="ARBA" id="ARBA00022723"/>
    </source>
</evidence>
<evidence type="ECO:0000256" key="5">
    <source>
        <dbReference type="ARBA" id="ARBA00023002"/>
    </source>
</evidence>
<dbReference type="CDD" id="cd08298">
    <property type="entry name" value="CAD2"/>
    <property type="match status" value="1"/>
</dbReference>
<dbReference type="Pfam" id="PF08240">
    <property type="entry name" value="ADH_N"/>
    <property type="match status" value="1"/>
</dbReference>
<dbReference type="KEGG" id="reh:PHG229"/>
<dbReference type="GO" id="GO:0005737">
    <property type="term" value="C:cytoplasm"/>
    <property type="evidence" value="ECO:0007669"/>
    <property type="project" value="TreeGrafter"/>
</dbReference>
<evidence type="ECO:0000256" key="6">
    <source>
        <dbReference type="SAM" id="MobiDB-lite"/>
    </source>
</evidence>
<evidence type="ECO:0000256" key="1">
    <source>
        <dbReference type="ARBA" id="ARBA00001947"/>
    </source>
</evidence>
<evidence type="ECO:0000313" key="8">
    <source>
        <dbReference type="EMBL" id="AAP85981.1"/>
    </source>
</evidence>
<keyword evidence="3" id="KW-0479">Metal-binding</keyword>
<geneLocation type="plasmid" evidence="8 9">
    <name>megaplasmid pHG1</name>
</geneLocation>
<dbReference type="SUPFAM" id="SSF50129">
    <property type="entry name" value="GroES-like"/>
    <property type="match status" value="1"/>
</dbReference>
<dbReference type="InterPro" id="IPR036291">
    <property type="entry name" value="NAD(P)-bd_dom_sf"/>
</dbReference>
<keyword evidence="9" id="KW-1185">Reference proteome</keyword>
<organism evidence="8 9">
    <name type="scientific">Cupriavidus necator (strain ATCC 17699 / DSM 428 / KCTC 22496 / NCIMB 10442 / H16 / Stanier 337)</name>
    <name type="common">Ralstonia eutropha</name>
    <dbReference type="NCBI Taxonomy" id="381666"/>
    <lineage>
        <taxon>Bacteria</taxon>
        <taxon>Pseudomonadati</taxon>
        <taxon>Pseudomonadota</taxon>
        <taxon>Betaproteobacteria</taxon>
        <taxon>Burkholderiales</taxon>
        <taxon>Burkholderiaceae</taxon>
        <taxon>Cupriavidus</taxon>
    </lineage>
</organism>
<dbReference type="GO" id="GO:0004022">
    <property type="term" value="F:alcohol dehydrogenase (NAD+) activity"/>
    <property type="evidence" value="ECO:0007669"/>
    <property type="project" value="TreeGrafter"/>
</dbReference>
<comment type="similarity">
    <text evidence="2">Belongs to the zinc-containing alcohol dehydrogenase family.</text>
</comment>
<evidence type="ECO:0000256" key="2">
    <source>
        <dbReference type="ARBA" id="ARBA00008072"/>
    </source>
</evidence>
<dbReference type="GO" id="GO:0008270">
    <property type="term" value="F:zinc ion binding"/>
    <property type="evidence" value="ECO:0007669"/>
    <property type="project" value="InterPro"/>
</dbReference>
<dbReference type="Proteomes" id="UP000008210">
    <property type="component" value="Plasmid megaplasmid pHG1"/>
</dbReference>
<evidence type="ECO:0000259" key="7">
    <source>
        <dbReference type="Pfam" id="PF08240"/>
    </source>
</evidence>
<dbReference type="SUPFAM" id="SSF51735">
    <property type="entry name" value="NAD(P)-binding Rossmann-fold domains"/>
    <property type="match status" value="1"/>
</dbReference>
<dbReference type="AlphaFoldDB" id="Q7WXA7"/>
<dbReference type="EMBL" id="AY305378">
    <property type="protein sequence ID" value="AAP85981.1"/>
    <property type="molecule type" value="Genomic_DNA"/>
</dbReference>
<reference evidence="8 9" key="1">
    <citation type="journal article" date="2003" name="J. Mol. Biol.">
        <title>Complete nucleotide sequence of pHG1: a Ralstonia eutropha H16 megaplasmid encoding key enzymes of H(2)-based lithoautotrophy and anaerobiosis.</title>
        <authorList>
            <person name="Schwartz E."/>
            <person name="Henne A."/>
            <person name="Cramm R."/>
            <person name="Eitinger T."/>
            <person name="Friedrich B."/>
            <person name="Gottschalk G."/>
        </authorList>
    </citation>
    <scope>NUCLEOTIDE SEQUENCE [LARGE SCALE GENOMIC DNA]</scope>
    <source>
        <strain evidence="9">ATCC 17699 / DSM 428 / KCTC 22496 / NCIMB 10442 / H16 / Stanier 337</strain>
        <plasmid evidence="8 9">megaplasmid pHG1</plasmid>
    </source>
</reference>
<feature type="domain" description="Alcohol dehydrogenase-like N-terminal" evidence="7">
    <location>
        <begin position="28"/>
        <end position="138"/>
    </location>
</feature>
<dbReference type="PANTHER" id="PTHR42940:SF8">
    <property type="entry name" value="VACUOLAR PROTEIN SORTING-ASSOCIATED PROTEIN 11"/>
    <property type="match status" value="1"/>
</dbReference>
<dbReference type="eggNOG" id="COG1064">
    <property type="taxonomic scope" value="Bacteria"/>
</dbReference>
<feature type="region of interest" description="Disordered" evidence="6">
    <location>
        <begin position="280"/>
        <end position="341"/>
    </location>
</feature>
<dbReference type="Gene3D" id="3.40.50.720">
    <property type="entry name" value="NAD(P)-binding Rossmann-like Domain"/>
    <property type="match status" value="1"/>
</dbReference>
<evidence type="ECO:0000313" key="9">
    <source>
        <dbReference type="Proteomes" id="UP000008210"/>
    </source>
</evidence>